<dbReference type="EMBL" id="JNBR01001529">
    <property type="protein sequence ID" value="OQR86105.1"/>
    <property type="molecule type" value="Genomic_DNA"/>
</dbReference>
<organism evidence="4 5">
    <name type="scientific">Achlya hypogyna</name>
    <name type="common">Oomycete</name>
    <name type="synonym">Protoachlya hypogyna</name>
    <dbReference type="NCBI Taxonomy" id="1202772"/>
    <lineage>
        <taxon>Eukaryota</taxon>
        <taxon>Sar</taxon>
        <taxon>Stramenopiles</taxon>
        <taxon>Oomycota</taxon>
        <taxon>Saprolegniomycetes</taxon>
        <taxon>Saprolegniales</taxon>
        <taxon>Achlyaceae</taxon>
        <taxon>Achlya</taxon>
    </lineage>
</organism>
<evidence type="ECO:0000313" key="5">
    <source>
        <dbReference type="Proteomes" id="UP000243579"/>
    </source>
</evidence>
<dbReference type="InterPro" id="IPR035979">
    <property type="entry name" value="RBD_domain_sf"/>
</dbReference>
<protein>
    <recommendedName>
        <fullName evidence="3">RRM domain-containing protein</fullName>
    </recommendedName>
</protein>
<dbReference type="Proteomes" id="UP000243579">
    <property type="component" value="Unassembled WGS sequence"/>
</dbReference>
<feature type="domain" description="RRM" evidence="3">
    <location>
        <begin position="237"/>
        <end position="295"/>
    </location>
</feature>
<dbReference type="SMART" id="SM00360">
    <property type="entry name" value="RRM"/>
    <property type="match status" value="2"/>
</dbReference>
<feature type="domain" description="RRM" evidence="3">
    <location>
        <begin position="9"/>
        <end position="85"/>
    </location>
</feature>
<feature type="region of interest" description="Disordered" evidence="2">
    <location>
        <begin position="170"/>
        <end position="233"/>
    </location>
</feature>
<sequence>MEPTFPPLSRLFVVCGRTLDADGLETIFSAYGSVVSVRVAVDRSHKSRGFAFVQYEQATDAARAIEALHGQIVEDQLFKVSIAHASAAPRKATLTRKHASDDFDNHHGKRARDDKGASEQHAKRCMVPAPAPAVDVIVASVLNEMIDAIQAEAPALTKSIVKRKCFGQESTRFKQPKRATETPPARAKEPRKRKDDDEASLRAQLKRANLDADTPPPATKRPEKKRLAPKATTPPRSKLFVTSLVEYTHQELDALFRVYGDLEAVTLVPCQGKLRTMAYVKYAKATTALAALESLMEDPSLITVPVLIFKPFPSPTCRWPWPMILQRDQSSLSQTTTSCRRWLRLAPFQLTPECNWLLVEYATSLSNSTLSECMSACPGMLFMDIKVDAGTKVAKGVVFVKFASASLAAAAIDALAQHPSITSIERIPDPSGAYTQPDVDLRAVESQFAHLMSTQPYVPPMYAAPSPYSLYSLPMDPPPAAYPVYEYPPYPPPPLAPPAPPLPKPVKRVWLHITSSTPFAAGHIQACGHDKNRRQDALEPLEVLDVVVDGDEATEASAQFADANDALLAIHSLTQPGSPYRVKLTSGPSVARMTKKPKTHWVP</sequence>
<dbReference type="SMART" id="SM00361">
    <property type="entry name" value="RRM_1"/>
    <property type="match status" value="1"/>
</dbReference>
<dbReference type="OrthoDB" id="78437at2759"/>
<dbReference type="Pfam" id="PF00076">
    <property type="entry name" value="RRM_1"/>
    <property type="match status" value="2"/>
</dbReference>
<feature type="compositionally biased region" description="Basic and acidic residues" evidence="2">
    <location>
        <begin position="186"/>
        <end position="200"/>
    </location>
</feature>
<dbReference type="SUPFAM" id="SSF54928">
    <property type="entry name" value="RNA-binding domain, RBD"/>
    <property type="match status" value="2"/>
</dbReference>
<dbReference type="Gene3D" id="3.30.70.330">
    <property type="match status" value="2"/>
</dbReference>
<comment type="caution">
    <text evidence="4">The sequence shown here is derived from an EMBL/GenBank/DDBJ whole genome shotgun (WGS) entry which is preliminary data.</text>
</comment>
<accession>A0A1V9YK74</accession>
<dbReference type="PROSITE" id="PS50102">
    <property type="entry name" value="RRM"/>
    <property type="match status" value="2"/>
</dbReference>
<dbReference type="GO" id="GO:0003723">
    <property type="term" value="F:RNA binding"/>
    <property type="evidence" value="ECO:0007669"/>
    <property type="project" value="UniProtKB-UniRule"/>
</dbReference>
<dbReference type="InterPro" id="IPR003954">
    <property type="entry name" value="RRM_euk-type"/>
</dbReference>
<dbReference type="InterPro" id="IPR050441">
    <property type="entry name" value="RBM"/>
</dbReference>
<feature type="compositionally biased region" description="Basic and acidic residues" evidence="2">
    <location>
        <begin position="98"/>
        <end position="122"/>
    </location>
</feature>
<dbReference type="AlphaFoldDB" id="A0A1V9YK74"/>
<keyword evidence="1" id="KW-0694">RNA-binding</keyword>
<dbReference type="InterPro" id="IPR000504">
    <property type="entry name" value="RRM_dom"/>
</dbReference>
<reference evidence="4 5" key="1">
    <citation type="journal article" date="2014" name="Genome Biol. Evol.">
        <title>The secreted proteins of Achlya hypogyna and Thraustotheca clavata identify the ancestral oomycete secretome and reveal gene acquisitions by horizontal gene transfer.</title>
        <authorList>
            <person name="Misner I."/>
            <person name="Blouin N."/>
            <person name="Leonard G."/>
            <person name="Richards T.A."/>
            <person name="Lane C.E."/>
        </authorList>
    </citation>
    <scope>NUCLEOTIDE SEQUENCE [LARGE SCALE GENOMIC DNA]</scope>
    <source>
        <strain evidence="4 5">ATCC 48635</strain>
    </source>
</reference>
<evidence type="ECO:0000256" key="2">
    <source>
        <dbReference type="SAM" id="MobiDB-lite"/>
    </source>
</evidence>
<evidence type="ECO:0000259" key="3">
    <source>
        <dbReference type="PROSITE" id="PS50102"/>
    </source>
</evidence>
<feature type="region of interest" description="Disordered" evidence="2">
    <location>
        <begin position="89"/>
        <end position="123"/>
    </location>
</feature>
<dbReference type="PANTHER" id="PTHR48034">
    <property type="entry name" value="TRANSFORMER-2 SEX-DETERMINING PROTEIN-RELATED"/>
    <property type="match status" value="1"/>
</dbReference>
<evidence type="ECO:0000256" key="1">
    <source>
        <dbReference type="PROSITE-ProRule" id="PRU00176"/>
    </source>
</evidence>
<name>A0A1V9YK74_ACHHY</name>
<keyword evidence="5" id="KW-1185">Reference proteome</keyword>
<dbReference type="InterPro" id="IPR012677">
    <property type="entry name" value="Nucleotide-bd_a/b_plait_sf"/>
</dbReference>
<evidence type="ECO:0000313" key="4">
    <source>
        <dbReference type="EMBL" id="OQR86105.1"/>
    </source>
</evidence>
<proteinExistence type="predicted"/>
<dbReference type="STRING" id="1202772.A0A1V9YK74"/>
<gene>
    <name evidence="4" type="ORF">ACHHYP_10975</name>
</gene>